<name>A0A1E3KY71_9BACL</name>
<evidence type="ECO:0000256" key="1">
    <source>
        <dbReference type="SAM" id="Phobius"/>
    </source>
</evidence>
<proteinExistence type="predicted"/>
<feature type="transmembrane region" description="Helical" evidence="1">
    <location>
        <begin position="103"/>
        <end position="121"/>
    </location>
</feature>
<evidence type="ECO:0000313" key="3">
    <source>
        <dbReference type="Proteomes" id="UP000094578"/>
    </source>
</evidence>
<dbReference type="Pfam" id="PF07301">
    <property type="entry name" value="DUF1453"/>
    <property type="match status" value="1"/>
</dbReference>
<dbReference type="InterPro" id="IPR058247">
    <property type="entry name" value="DUF1453"/>
</dbReference>
<evidence type="ECO:0000313" key="2">
    <source>
        <dbReference type="EMBL" id="ODP26414.1"/>
    </source>
</evidence>
<feature type="transmembrane region" description="Helical" evidence="1">
    <location>
        <begin position="127"/>
        <end position="147"/>
    </location>
</feature>
<dbReference type="PANTHER" id="PTHR39164:SF1">
    <property type="entry name" value="PROTEIN CCDC"/>
    <property type="match status" value="1"/>
</dbReference>
<dbReference type="PATRIC" id="fig|1886670.3.peg.4284"/>
<feature type="transmembrane region" description="Helical" evidence="1">
    <location>
        <begin position="6"/>
        <end position="29"/>
    </location>
</feature>
<feature type="transmembrane region" description="Helical" evidence="1">
    <location>
        <begin position="64"/>
        <end position="83"/>
    </location>
</feature>
<reference evidence="2 3" key="1">
    <citation type="submission" date="2016-08" db="EMBL/GenBank/DDBJ databases">
        <title>Genome sequencing of Paenibacillus sp. TI45-13ar, isolated from Korean traditional nuruk.</title>
        <authorList>
            <person name="Kim S.-J."/>
        </authorList>
    </citation>
    <scope>NUCLEOTIDE SEQUENCE [LARGE SCALE GENOMIC DNA]</scope>
    <source>
        <strain evidence="2 3">TI45-13ar</strain>
    </source>
</reference>
<organism evidence="2 3">
    <name type="scientific">Paenibacillus nuruki</name>
    <dbReference type="NCBI Taxonomy" id="1886670"/>
    <lineage>
        <taxon>Bacteria</taxon>
        <taxon>Bacillati</taxon>
        <taxon>Bacillota</taxon>
        <taxon>Bacilli</taxon>
        <taxon>Bacillales</taxon>
        <taxon>Paenibacillaceae</taxon>
        <taxon>Paenibacillus</taxon>
    </lineage>
</organism>
<keyword evidence="1" id="KW-0472">Membrane</keyword>
<comment type="caution">
    <text evidence="2">The sequence shown here is derived from an EMBL/GenBank/DDBJ whole genome shotgun (WGS) entry which is preliminary data.</text>
</comment>
<keyword evidence="1" id="KW-1133">Transmembrane helix</keyword>
<dbReference type="InterPro" id="IPR031306">
    <property type="entry name" value="CcdC"/>
</dbReference>
<dbReference type="PANTHER" id="PTHR39164">
    <property type="entry name" value="PROTEIN CCDC"/>
    <property type="match status" value="1"/>
</dbReference>
<dbReference type="EMBL" id="MDER01000086">
    <property type="protein sequence ID" value="ODP26414.1"/>
    <property type="molecule type" value="Genomic_DNA"/>
</dbReference>
<keyword evidence="3" id="KW-1185">Reference proteome</keyword>
<dbReference type="AlphaFoldDB" id="A0A1E3KY71"/>
<sequence length="170" mass="19461">MLQFSPSFLQIGSTVGLLVIAITAILVRSRTNHRPVNAKKILIPPMGMSTGFLMFVVADFRVSWMWALGAFLAGWFIFSYPLIRGTRFERSGTDIVVQRSKSFLFILIGLLMIRLLLHRFIEQYISIPQTAGVFFILAFGTLLHWRISMYRQYRKMTSDPDISLSHPSTK</sequence>
<keyword evidence="1" id="KW-0812">Transmembrane</keyword>
<feature type="transmembrane region" description="Helical" evidence="1">
    <location>
        <begin position="41"/>
        <end position="58"/>
    </location>
</feature>
<dbReference type="PIRSF" id="PIRSF021441">
    <property type="entry name" value="DUF1453"/>
    <property type="match status" value="1"/>
</dbReference>
<dbReference type="RefSeq" id="WP_069329571.1">
    <property type="nucleotide sequence ID" value="NZ_MDER01000086.1"/>
</dbReference>
<dbReference type="Proteomes" id="UP000094578">
    <property type="component" value="Unassembled WGS sequence"/>
</dbReference>
<gene>
    <name evidence="2" type="ORF">PTI45_04254</name>
</gene>
<dbReference type="STRING" id="1886670.PTI45_04254"/>
<accession>A0A1E3KY71</accession>
<protein>
    <submittedName>
        <fullName evidence="2">Protein CcdC</fullName>
    </submittedName>
</protein>